<evidence type="ECO:0000256" key="1">
    <source>
        <dbReference type="SAM" id="Phobius"/>
    </source>
</evidence>
<dbReference type="EMBL" id="VTER01000019">
    <property type="protein sequence ID" value="TYS41276.1"/>
    <property type="molecule type" value="Genomic_DNA"/>
</dbReference>
<proteinExistence type="predicted"/>
<evidence type="ECO:0000313" key="3">
    <source>
        <dbReference type="Proteomes" id="UP000322139"/>
    </source>
</evidence>
<keyword evidence="1" id="KW-1133">Transmembrane helix</keyword>
<sequence length="208" mass="24094">MTLSAQFLTMLAMIGMGSAFGASLDTYNRFLRRAKRKSWIVFINDFLFWSLQGLAVFYVLFVINQGELRFYIFIALFCGFAAYQSLLKQGFLRLLETLIGAIAAIFRFFVRMAHLLVYKPIQSIIMGIISLIVLLGKGILALMKLVIRIIWTLLKVILSPVKWIWSLFWFILPKKIKNSVEKLYNKLAGNLHTFKNNLNSLLTRWKNK</sequence>
<dbReference type="Pfam" id="PF09578">
    <property type="entry name" value="Spore_YabQ"/>
    <property type="match status" value="1"/>
</dbReference>
<feature type="transmembrane region" description="Helical" evidence="1">
    <location>
        <begin position="149"/>
        <end position="172"/>
    </location>
</feature>
<name>A0A5D4QTG6_9BACI</name>
<reference evidence="2 3" key="1">
    <citation type="submission" date="2019-08" db="EMBL/GenBank/DDBJ databases">
        <title>Bacillus genomes from the desert of Cuatro Cienegas, Coahuila.</title>
        <authorList>
            <person name="Olmedo-Alvarez G."/>
        </authorList>
    </citation>
    <scope>NUCLEOTIDE SEQUENCE [LARGE SCALE GENOMIC DNA]</scope>
    <source>
        <strain evidence="2 3">CH446_14T</strain>
    </source>
</reference>
<gene>
    <name evidence="2" type="primary">yabQ</name>
    <name evidence="2" type="ORF">FZD51_24305</name>
</gene>
<dbReference type="Proteomes" id="UP000322139">
    <property type="component" value="Unassembled WGS sequence"/>
</dbReference>
<protein>
    <submittedName>
        <fullName evidence="2">Spore cortex biosynthesis protein YabQ</fullName>
    </submittedName>
</protein>
<dbReference type="RefSeq" id="WP_148977042.1">
    <property type="nucleotide sequence ID" value="NZ_JBNILB010000028.1"/>
</dbReference>
<accession>A0A5D4QTG6</accession>
<feature type="transmembrane region" description="Helical" evidence="1">
    <location>
        <begin position="124"/>
        <end position="143"/>
    </location>
</feature>
<dbReference type="AlphaFoldDB" id="A0A5D4QTG6"/>
<keyword evidence="1" id="KW-0472">Membrane</keyword>
<feature type="transmembrane region" description="Helical" evidence="1">
    <location>
        <begin position="98"/>
        <end position="117"/>
    </location>
</feature>
<dbReference type="NCBIfam" id="TIGR02893">
    <property type="entry name" value="spore_yabQ"/>
    <property type="match status" value="1"/>
</dbReference>
<evidence type="ECO:0000313" key="2">
    <source>
        <dbReference type="EMBL" id="TYS41276.1"/>
    </source>
</evidence>
<feature type="transmembrane region" description="Helical" evidence="1">
    <location>
        <begin position="68"/>
        <end position="86"/>
    </location>
</feature>
<keyword evidence="1" id="KW-0812">Transmembrane</keyword>
<organism evidence="2 3">
    <name type="scientific">Bacillus infantis</name>
    <dbReference type="NCBI Taxonomy" id="324767"/>
    <lineage>
        <taxon>Bacteria</taxon>
        <taxon>Bacillati</taxon>
        <taxon>Bacillota</taxon>
        <taxon>Bacilli</taxon>
        <taxon>Bacillales</taxon>
        <taxon>Bacillaceae</taxon>
        <taxon>Bacillus</taxon>
    </lineage>
</organism>
<dbReference type="InterPro" id="IPR019074">
    <property type="entry name" value="YabQ"/>
</dbReference>
<feature type="transmembrane region" description="Helical" evidence="1">
    <location>
        <begin position="37"/>
        <end position="61"/>
    </location>
</feature>
<comment type="caution">
    <text evidence="2">The sequence shown here is derived from an EMBL/GenBank/DDBJ whole genome shotgun (WGS) entry which is preliminary data.</text>
</comment>